<evidence type="ECO:0000256" key="1">
    <source>
        <dbReference type="SAM" id="MobiDB-lite"/>
    </source>
</evidence>
<sequence length="102" mass="11243">MDTESPKDVNGSVNKPMAVVASLEASKVEDHANGEDDSDSKSLLPPRIGGMSRKSDNSKTHRKKVQWNDKNGKKLVEVLEYEPSDVSDSENEDEDSCMCTIM</sequence>
<gene>
    <name evidence="2" type="ORF">LLUT_LOCUS17795</name>
</gene>
<evidence type="ECO:0000313" key="2">
    <source>
        <dbReference type="EMBL" id="CAL0316735.1"/>
    </source>
</evidence>
<name>A0AAV1X524_LUPLU</name>
<dbReference type="PANTHER" id="PTHR33401">
    <property type="entry name" value="LIGHT-HARVESTING COMPLEX-LIKE PROTEIN OHP2, CHLOROPLASTIC"/>
    <property type="match status" value="1"/>
</dbReference>
<accession>A0AAV1X524</accession>
<evidence type="ECO:0000313" key="3">
    <source>
        <dbReference type="Proteomes" id="UP001497480"/>
    </source>
</evidence>
<proteinExistence type="predicted"/>
<reference evidence="2 3" key="1">
    <citation type="submission" date="2024-03" db="EMBL/GenBank/DDBJ databases">
        <authorList>
            <person name="Martinez-Hernandez J."/>
        </authorList>
    </citation>
    <scope>NUCLEOTIDE SEQUENCE [LARGE SCALE GENOMIC DNA]</scope>
</reference>
<feature type="compositionally biased region" description="Acidic residues" evidence="1">
    <location>
        <begin position="81"/>
        <end position="96"/>
    </location>
</feature>
<protein>
    <submittedName>
        <fullName evidence="2">Uncharacterized protein</fullName>
    </submittedName>
</protein>
<organism evidence="2 3">
    <name type="scientific">Lupinus luteus</name>
    <name type="common">European yellow lupine</name>
    <dbReference type="NCBI Taxonomy" id="3873"/>
    <lineage>
        <taxon>Eukaryota</taxon>
        <taxon>Viridiplantae</taxon>
        <taxon>Streptophyta</taxon>
        <taxon>Embryophyta</taxon>
        <taxon>Tracheophyta</taxon>
        <taxon>Spermatophyta</taxon>
        <taxon>Magnoliopsida</taxon>
        <taxon>eudicotyledons</taxon>
        <taxon>Gunneridae</taxon>
        <taxon>Pentapetalae</taxon>
        <taxon>rosids</taxon>
        <taxon>fabids</taxon>
        <taxon>Fabales</taxon>
        <taxon>Fabaceae</taxon>
        <taxon>Papilionoideae</taxon>
        <taxon>50 kb inversion clade</taxon>
        <taxon>genistoids sensu lato</taxon>
        <taxon>core genistoids</taxon>
        <taxon>Genisteae</taxon>
        <taxon>Lupinus</taxon>
    </lineage>
</organism>
<dbReference type="PANTHER" id="PTHR33401:SF2">
    <property type="entry name" value="OS03G0138400 PROTEIN"/>
    <property type="match status" value="1"/>
</dbReference>
<comment type="caution">
    <text evidence="2">The sequence shown here is derived from an EMBL/GenBank/DDBJ whole genome shotgun (WGS) entry which is preliminary data.</text>
</comment>
<keyword evidence="3" id="KW-1185">Reference proteome</keyword>
<dbReference type="EMBL" id="CAXHTB010000012">
    <property type="protein sequence ID" value="CAL0316735.1"/>
    <property type="molecule type" value="Genomic_DNA"/>
</dbReference>
<dbReference type="Proteomes" id="UP001497480">
    <property type="component" value="Unassembled WGS sequence"/>
</dbReference>
<feature type="region of interest" description="Disordered" evidence="1">
    <location>
        <begin position="81"/>
        <end position="102"/>
    </location>
</feature>
<dbReference type="AlphaFoldDB" id="A0AAV1X524"/>
<feature type="region of interest" description="Disordered" evidence="1">
    <location>
        <begin position="1"/>
        <end position="65"/>
    </location>
</feature>